<sequence>MSTPSPSCREVRVAIVGSGLTGLVATYLLTAHHPLSTSTPVNLSVEIFERAATLGMDSASISVPLPLTPSCTPASLPTCSHSAHQNPRGDNATWQLRSRKRPTPMIADPHSSQPHSLRIDVPMRAFTAGYYPQLLALYRHLAITTKKTNFTYSFAALLPSTVATSSSASSSSSSSSHSIDPSAPTSTCAPSPTVLYNGANGLRGVGIPADLGRLRISSPVRLSSILDHIDRLRAYFASLLLLVLGYLQLLVVALWHHYLGHTCDDAHPLRTYTLGDLVVNPFPVRSPSPLPSPKHARPALRARLGHLIETAAEH</sequence>
<feature type="transmembrane region" description="Helical" evidence="1">
    <location>
        <begin position="234"/>
        <end position="255"/>
    </location>
</feature>
<dbReference type="GO" id="GO:0016491">
    <property type="term" value="F:oxidoreductase activity"/>
    <property type="evidence" value="ECO:0000318"/>
    <property type="project" value="GO_Central"/>
</dbReference>
<keyword evidence="1" id="KW-1133">Transmembrane helix</keyword>
<gene>
    <name evidence="2" type="ORF">UMAG_11581</name>
</gene>
<feature type="non-terminal residue" evidence="2">
    <location>
        <position position="314"/>
    </location>
</feature>
<organism evidence="2 3">
    <name type="scientific">Mycosarcoma maydis</name>
    <name type="common">Corn smut fungus</name>
    <name type="synonym">Ustilago maydis</name>
    <dbReference type="NCBI Taxonomy" id="5270"/>
    <lineage>
        <taxon>Eukaryota</taxon>
        <taxon>Fungi</taxon>
        <taxon>Dikarya</taxon>
        <taxon>Basidiomycota</taxon>
        <taxon>Ustilaginomycotina</taxon>
        <taxon>Ustilaginomycetes</taxon>
        <taxon>Ustilaginales</taxon>
        <taxon>Ustilaginaceae</taxon>
        <taxon>Mycosarcoma</taxon>
    </lineage>
</organism>
<evidence type="ECO:0000313" key="3">
    <source>
        <dbReference type="Proteomes" id="UP000000561"/>
    </source>
</evidence>
<dbReference type="KEGG" id="uma:UMAG_11581"/>
<proteinExistence type="predicted"/>
<name>A0A0D1DRK0_MYCMD</name>
<keyword evidence="1" id="KW-0472">Membrane</keyword>
<dbReference type="STRING" id="237631.A0A0D1DRK0"/>
<reference evidence="2 3" key="1">
    <citation type="journal article" date="2006" name="Nature">
        <title>Insights from the genome of the biotrophic fungal plant pathogen Ustilago maydis.</title>
        <authorList>
            <person name="Kamper J."/>
            <person name="Kahmann R."/>
            <person name="Bolker M."/>
            <person name="Ma L.J."/>
            <person name="Brefort T."/>
            <person name="Saville B.J."/>
            <person name="Banuett F."/>
            <person name="Kronstad J.W."/>
            <person name="Gold S.E."/>
            <person name="Muller O."/>
            <person name="Perlin M.H."/>
            <person name="Wosten H.A."/>
            <person name="de Vries R."/>
            <person name="Ruiz-Herrera J."/>
            <person name="Reynaga-Pena C.G."/>
            <person name="Snetselaar K."/>
            <person name="McCann M."/>
            <person name="Perez-Martin J."/>
            <person name="Feldbrugge M."/>
            <person name="Basse C.W."/>
            <person name="Steinberg G."/>
            <person name="Ibeas J.I."/>
            <person name="Holloman W."/>
            <person name="Guzman P."/>
            <person name="Farman M."/>
            <person name="Stajich J.E."/>
            <person name="Sentandreu R."/>
            <person name="Gonzalez-Prieto J.M."/>
            <person name="Kennell J.C."/>
            <person name="Molina L."/>
            <person name="Schirawski J."/>
            <person name="Mendoza-Mendoza A."/>
            <person name="Greilinger D."/>
            <person name="Munch K."/>
            <person name="Rossel N."/>
            <person name="Scherer M."/>
            <person name="Vranes M."/>
            <person name="Ladendorf O."/>
            <person name="Vincon V."/>
            <person name="Fuchs U."/>
            <person name="Sandrock B."/>
            <person name="Meng S."/>
            <person name="Ho E.C."/>
            <person name="Cahill M.J."/>
            <person name="Boyce K.J."/>
            <person name="Klose J."/>
            <person name="Klosterman S.J."/>
            <person name="Deelstra H.J."/>
            <person name="Ortiz-Castellanos L."/>
            <person name="Li W."/>
            <person name="Sanchez-Alonso P."/>
            <person name="Schreier P.H."/>
            <person name="Hauser-Hahn I."/>
            <person name="Vaupel M."/>
            <person name="Koopmann E."/>
            <person name="Friedrich G."/>
            <person name="Voss H."/>
            <person name="Schluter T."/>
            <person name="Margolis J."/>
            <person name="Platt D."/>
            <person name="Swimmer C."/>
            <person name="Gnirke A."/>
            <person name="Chen F."/>
            <person name="Vysotskaia V."/>
            <person name="Mannhaupt G."/>
            <person name="Guldener U."/>
            <person name="Munsterkotter M."/>
            <person name="Haase D."/>
            <person name="Oesterheld M."/>
            <person name="Mewes H.W."/>
            <person name="Mauceli E.W."/>
            <person name="DeCaprio D."/>
            <person name="Wade C.M."/>
            <person name="Butler J."/>
            <person name="Young S."/>
            <person name="Jaffe D.B."/>
            <person name="Calvo S."/>
            <person name="Nusbaum C."/>
            <person name="Galagan J."/>
            <person name="Birren B.W."/>
        </authorList>
    </citation>
    <scope>NUCLEOTIDE SEQUENCE [LARGE SCALE GENOMIC DNA]</scope>
    <source>
        <strain evidence="3">DSM 14603 / FGSC 9021 / UM521</strain>
    </source>
</reference>
<dbReference type="AlphaFoldDB" id="A0A0D1DRK0"/>
<accession>A0A0D1DRK0</accession>
<keyword evidence="3" id="KW-1185">Reference proteome</keyword>
<dbReference type="InParanoid" id="A0A0D1DRK0"/>
<dbReference type="GeneID" id="23567446"/>
<keyword evidence="1" id="KW-0812">Transmembrane</keyword>
<dbReference type="Pfam" id="PF13450">
    <property type="entry name" value="NAD_binding_8"/>
    <property type="match status" value="1"/>
</dbReference>
<evidence type="ECO:0000313" key="2">
    <source>
        <dbReference type="EMBL" id="KIS66984.1"/>
    </source>
</evidence>
<dbReference type="Proteomes" id="UP000000561">
    <property type="component" value="Chromosome 16"/>
</dbReference>
<dbReference type="VEuPathDB" id="FungiDB:UMAG_11581"/>
<protein>
    <submittedName>
        <fullName evidence="2">Uncharacterized protein</fullName>
    </submittedName>
</protein>
<dbReference type="RefSeq" id="XP_011391561.1">
    <property type="nucleotide sequence ID" value="XM_011393259.1"/>
</dbReference>
<dbReference type="OrthoDB" id="1111734at2759"/>
<evidence type="ECO:0000256" key="1">
    <source>
        <dbReference type="SAM" id="Phobius"/>
    </source>
</evidence>
<dbReference type="EMBL" id="CM003155">
    <property type="protein sequence ID" value="KIS66984.1"/>
    <property type="molecule type" value="Genomic_DNA"/>
</dbReference>